<sequence>MGADVPPASHVPLRHAPPTDSTVKELYATALTCGIPDCGEPLYRENPVTGQRLLNSRIAHIHARSEGGPRWDPGMSKEDNRSFGNLILLCERHASEIDATPDDYPADLLRAWKERQIETRSRAVGLALSDAEVAQVAAVSFNMDDLVERMSAVVPFTPRLRSRQDGLDLASRRCRARSVVRLRSTPADRVRAVLAWKAEHAGPVVAVPEGALRVLVAPMGAGKSEEAERWWSQGLTQAWADSEIDIPLWLEAREITSTLAQAVQDALGNDPVRTCRVVIDNLDAVSPRQADQLLCDARQLVQVWPRVSVLATTRPGAGSVEDDERLPVPPWPPRRGLQLLRTVLGEEYLRVPDRHETRHLLTSPLQVHALASRLRAGGDTHVSARELLSQLATRILQREHPQASRDVWEALPRLAARILDQQGPVQASSFAPQHLIWELEETGLIVHDGGLLRFALPLFEQHFAAQALQEGHTPLASAAAPQSFPHWRYAIAFVVAAAPDEDAEALVRTLTRTNPAAASWVLDETATAPGDRSLSPAAPAREATVGSDGREQVPAVARQLREATLCWLASLEPLGPLLVPHEQGQLIPWAVQLDHDWLTVAQARPGVLDEDLVAWADLASLPNPLTRFHDRTSFPAPHGRLACWERARSLLRPALANRIQQRTLPVAPTSPLAAERAWFLARQIMAKGHYSRVGQHIRLSDLQTELDILKDQSATYVRASWQWGGGRKIDSDDVRWLSTHLHHIQGDTLANPRPPADRMSPSPRFLWQAYSPALTRSITADVLRDALIGYRDLVELNFPRFGAALGLYSIFPVRAEGMVAMPTDESQPQPATVMYALRPDATSAPQDQPTVDLRLSDEPHLPASSLWESLREDSFSAFRSPGVVHQEALLPYHDRQATNLAYHWLAKDLQAVGWLERAVTFPE</sequence>
<dbReference type="EMBL" id="JBEPFB010000024">
    <property type="protein sequence ID" value="MER7378444.1"/>
    <property type="molecule type" value="Genomic_DNA"/>
</dbReference>
<feature type="region of interest" description="Disordered" evidence="1">
    <location>
        <begin position="527"/>
        <end position="550"/>
    </location>
</feature>
<comment type="caution">
    <text evidence="2">The sequence shown here is derived from an EMBL/GenBank/DDBJ whole genome shotgun (WGS) entry which is preliminary data.</text>
</comment>
<reference evidence="2 3" key="1">
    <citation type="submission" date="2024-06" db="EMBL/GenBank/DDBJ databases">
        <title>The Natural Products Discovery Center: Release of the First 8490 Sequenced Strains for Exploring Actinobacteria Biosynthetic Diversity.</title>
        <authorList>
            <person name="Kalkreuter E."/>
            <person name="Kautsar S.A."/>
            <person name="Yang D."/>
            <person name="Bader C.D."/>
            <person name="Teijaro C.N."/>
            <person name="Fluegel L."/>
            <person name="Davis C.M."/>
            <person name="Simpson J.R."/>
            <person name="Lauterbach L."/>
            <person name="Steele A.D."/>
            <person name="Gui C."/>
            <person name="Meng S."/>
            <person name="Li G."/>
            <person name="Viehrig K."/>
            <person name="Ye F."/>
            <person name="Su P."/>
            <person name="Kiefer A.F."/>
            <person name="Nichols A."/>
            <person name="Cepeda A.J."/>
            <person name="Yan W."/>
            <person name="Fan B."/>
            <person name="Jiang Y."/>
            <person name="Adhikari A."/>
            <person name="Zheng C.-J."/>
            <person name="Schuster L."/>
            <person name="Cowan T.M."/>
            <person name="Smanski M.J."/>
            <person name="Chevrette M.G."/>
            <person name="De Carvalho L.P.S."/>
            <person name="Shen B."/>
        </authorList>
    </citation>
    <scope>NUCLEOTIDE SEQUENCE [LARGE SCALE GENOMIC DNA]</scope>
    <source>
        <strain evidence="2 3">NPDC000155</strain>
    </source>
</reference>
<evidence type="ECO:0000313" key="3">
    <source>
        <dbReference type="Proteomes" id="UP001486207"/>
    </source>
</evidence>
<keyword evidence="3" id="KW-1185">Reference proteome</keyword>
<gene>
    <name evidence="2" type="ORF">ABT384_38110</name>
</gene>
<dbReference type="RefSeq" id="WP_190075174.1">
    <property type="nucleotide sequence ID" value="NZ_BNBM01000023.1"/>
</dbReference>
<evidence type="ECO:0000256" key="1">
    <source>
        <dbReference type="SAM" id="MobiDB-lite"/>
    </source>
</evidence>
<protein>
    <recommendedName>
        <fullName evidence="4">HNH endonuclease</fullName>
    </recommendedName>
</protein>
<name>A0ABV1Y3M3_9ACTN</name>
<organism evidence="2 3">
    <name type="scientific">Streptomyces lanatus</name>
    <dbReference type="NCBI Taxonomy" id="66900"/>
    <lineage>
        <taxon>Bacteria</taxon>
        <taxon>Bacillati</taxon>
        <taxon>Actinomycetota</taxon>
        <taxon>Actinomycetes</taxon>
        <taxon>Kitasatosporales</taxon>
        <taxon>Streptomycetaceae</taxon>
        <taxon>Streptomyces</taxon>
    </lineage>
</organism>
<accession>A0ABV1Y3M3</accession>
<dbReference type="Proteomes" id="UP001486207">
    <property type="component" value="Unassembled WGS sequence"/>
</dbReference>
<evidence type="ECO:0008006" key="4">
    <source>
        <dbReference type="Google" id="ProtNLM"/>
    </source>
</evidence>
<proteinExistence type="predicted"/>
<evidence type="ECO:0000313" key="2">
    <source>
        <dbReference type="EMBL" id="MER7378444.1"/>
    </source>
</evidence>